<keyword evidence="5" id="KW-1185">Reference proteome</keyword>
<dbReference type="RefSeq" id="XP_004256280.1">
    <property type="nucleotide sequence ID" value="XM_004256232.1"/>
</dbReference>
<feature type="region of interest" description="Disordered" evidence="1">
    <location>
        <begin position="182"/>
        <end position="236"/>
    </location>
</feature>
<feature type="compositionally biased region" description="Basic and acidic residues" evidence="1">
    <location>
        <begin position="199"/>
        <end position="236"/>
    </location>
</feature>
<reference evidence="4 5" key="1">
    <citation type="submission" date="2012-10" db="EMBL/GenBank/DDBJ databases">
        <authorList>
            <person name="Zafar N."/>
            <person name="Inman J."/>
            <person name="Hall N."/>
            <person name="Lorenzi H."/>
            <person name="Caler E."/>
        </authorList>
    </citation>
    <scope>NUCLEOTIDE SEQUENCE [LARGE SCALE GENOMIC DNA]</scope>
    <source>
        <strain evidence="4 5">IP1</strain>
    </source>
</reference>
<dbReference type="VEuPathDB" id="AmoebaDB:EIN_391640"/>
<dbReference type="InterPro" id="IPR002710">
    <property type="entry name" value="Dilute_dom"/>
</dbReference>
<accession>A0A0A1U5D6</accession>
<sequence>MKAFLKKNIKQKYTVEFHQVTNLKGLPEGTEVFMKWRRGDKKENKGHLDKGQVHGGTLLYSPAITVPINCTLFLKKKEGYDEKGMEVSVWTATEKPKELCKGMVNLAKYADLDGKKITVIVSMKGKNTGDLQLLISSGVGVETASEDETEVLQMHPVNGAAKSSNLDVHELLIQEVSKTNHEVQKEKVIKNEEEDDKEEKELIEKQRRQKELQEKEDAERKKKAEEAAKEEAERQKSLFSAAAMDVKIKGKKDNKKKFTQEDLDTAIEKAVEKVTKELTSKSKKREEELLADFDKKTKSAAKEKDKDGKISELNNKLQEETKQKENTQAALQSANSLTAELKGTISNKENEAAEMKKTIEEKENKKNQLEKEIEDLKKKVDDEAKAKEAVAGELAVSAALAVELKGTVAKKEEDIEELKKKVEEVEKNAAKGSEDLLRQKNEEIEKIKNEKHELIKEVETFKKYAASDNLQIKNSLKYTEDLRTENEKVKKELQNVQNEKEKIVTQLQNEKTQNKDLEQKLEELEREKYTTLSQLENEKAEKIAYTKKLEESQANIKNLETLSLGENDKAKEVLEKIQNENETLRIENEKMRNDYESKIKSLKESNDTLSSEVSENKDLCEKNQKRNKELQLELDALKQNKETENSTPVESITDKIVKGYVENKKDPKGFSEVILSLATGDNEITEIEVLRSLGNTLEENIYLLSTMLYVLHKDKVEKFEKRGDLQSQLCELLDFFFKRTVQVCVVKYEGFLEGIIEDNQCFEKRQAAEYELVSAGYILRHMKYLVKTLSDTSIERNVVKQLMSQIVNFVTYKVIELLVCSERVTFAKGLQLKFFFSILEGEMEDSSDLKPYVKYLMPAVEISGLLVVDMASPEFNIIALKENMPHVSGSVMYAVLNKYRNDKKQPLPKDILDKINKTDVPVPSCLDLVC</sequence>
<dbReference type="InterPro" id="IPR019448">
    <property type="entry name" value="NT-C2"/>
</dbReference>
<feature type="compositionally biased region" description="Basic and acidic residues" evidence="1">
    <location>
        <begin position="275"/>
        <end position="310"/>
    </location>
</feature>
<dbReference type="PROSITE" id="PS51126">
    <property type="entry name" value="DILUTE"/>
    <property type="match status" value="1"/>
</dbReference>
<protein>
    <submittedName>
        <fullName evidence="4">DNA double-strand break repair Rad50 ATPase, putative</fullName>
    </submittedName>
</protein>
<dbReference type="EMBL" id="KB206629">
    <property type="protein sequence ID" value="ELP89509.1"/>
    <property type="molecule type" value="Genomic_DNA"/>
</dbReference>
<evidence type="ECO:0000259" key="2">
    <source>
        <dbReference type="PROSITE" id="PS51126"/>
    </source>
</evidence>
<dbReference type="GeneID" id="14888445"/>
<dbReference type="PROSITE" id="PS51840">
    <property type="entry name" value="C2_NT"/>
    <property type="match status" value="1"/>
</dbReference>
<evidence type="ECO:0000313" key="4">
    <source>
        <dbReference type="EMBL" id="ELP89509.1"/>
    </source>
</evidence>
<evidence type="ECO:0000313" key="5">
    <source>
        <dbReference type="Proteomes" id="UP000014680"/>
    </source>
</evidence>
<dbReference type="OMA" id="SAHIDRM"/>
<dbReference type="Pfam" id="PF10358">
    <property type="entry name" value="NT-C2"/>
    <property type="match status" value="1"/>
</dbReference>
<name>A0A0A1U5D6_ENTIV</name>
<feature type="compositionally biased region" description="Basic and acidic residues" evidence="1">
    <location>
        <begin position="348"/>
        <end position="363"/>
    </location>
</feature>
<feature type="domain" description="Dilute" evidence="2">
    <location>
        <begin position="739"/>
        <end position="922"/>
    </location>
</feature>
<feature type="compositionally biased region" description="Basic and acidic residues" evidence="1">
    <location>
        <begin position="182"/>
        <end position="191"/>
    </location>
</feature>
<evidence type="ECO:0000256" key="1">
    <source>
        <dbReference type="SAM" id="MobiDB-lite"/>
    </source>
</evidence>
<evidence type="ECO:0000259" key="3">
    <source>
        <dbReference type="PROSITE" id="PS51840"/>
    </source>
</evidence>
<feature type="region of interest" description="Disordered" evidence="1">
    <location>
        <begin position="275"/>
        <end position="363"/>
    </location>
</feature>
<proteinExistence type="predicted"/>
<feature type="compositionally biased region" description="Polar residues" evidence="1">
    <location>
        <begin position="326"/>
        <end position="338"/>
    </location>
</feature>
<gene>
    <name evidence="4" type="ORF">EIN_391640</name>
</gene>
<dbReference type="KEGG" id="eiv:EIN_391640"/>
<feature type="domain" description="C2 NT-type" evidence="3">
    <location>
        <begin position="1"/>
        <end position="141"/>
    </location>
</feature>
<dbReference type="Proteomes" id="UP000014680">
    <property type="component" value="Unassembled WGS sequence"/>
</dbReference>
<dbReference type="OrthoDB" id="30369at2759"/>
<dbReference type="AlphaFoldDB" id="A0A0A1U5D6"/>
<organism evidence="4 5">
    <name type="scientific">Entamoeba invadens IP1</name>
    <dbReference type="NCBI Taxonomy" id="370355"/>
    <lineage>
        <taxon>Eukaryota</taxon>
        <taxon>Amoebozoa</taxon>
        <taxon>Evosea</taxon>
        <taxon>Archamoebae</taxon>
        <taxon>Mastigamoebida</taxon>
        <taxon>Entamoebidae</taxon>
        <taxon>Entamoeba</taxon>
    </lineage>
</organism>